<evidence type="ECO:0000313" key="8">
    <source>
        <dbReference type="Proteomes" id="UP000198302"/>
    </source>
</evidence>
<evidence type="ECO:0000256" key="3">
    <source>
        <dbReference type="ARBA" id="ARBA00023002"/>
    </source>
</evidence>
<organism evidence="5 7">
    <name type="scientific">Flavobacterium hibernum</name>
    <dbReference type="NCBI Taxonomy" id="37752"/>
    <lineage>
        <taxon>Bacteria</taxon>
        <taxon>Pseudomonadati</taxon>
        <taxon>Bacteroidota</taxon>
        <taxon>Flavobacteriia</taxon>
        <taxon>Flavobacteriales</taxon>
        <taxon>Flavobacteriaceae</taxon>
        <taxon>Flavobacterium</taxon>
    </lineage>
</organism>
<dbReference type="RefSeq" id="WP_041519555.1">
    <property type="nucleotide sequence ID" value="NZ_JPRK01000016.1"/>
</dbReference>
<dbReference type="EMBL" id="MUGX01000014">
    <property type="protein sequence ID" value="OXA86827.1"/>
    <property type="molecule type" value="Genomic_DNA"/>
</dbReference>
<evidence type="ECO:0000256" key="1">
    <source>
        <dbReference type="ARBA" id="ARBA00001917"/>
    </source>
</evidence>
<dbReference type="GO" id="GO:0016628">
    <property type="term" value="F:oxidoreductase activity, acting on the CH-CH group of donors, NAD or NADP as acceptor"/>
    <property type="evidence" value="ECO:0007669"/>
    <property type="project" value="UniProtKB-ARBA"/>
</dbReference>
<dbReference type="Proteomes" id="UP000198302">
    <property type="component" value="Unassembled WGS sequence"/>
</dbReference>
<dbReference type="SUPFAM" id="SSF51395">
    <property type="entry name" value="FMN-linked oxidoreductases"/>
    <property type="match status" value="1"/>
</dbReference>
<reference evidence="6 8" key="2">
    <citation type="submission" date="2016-11" db="EMBL/GenBank/DDBJ databases">
        <title>Whole genomes of Flavobacteriaceae.</title>
        <authorList>
            <person name="Stine C."/>
            <person name="Li C."/>
            <person name="Tadesse D."/>
        </authorList>
    </citation>
    <scope>NUCLEOTIDE SEQUENCE [LARGE SCALE GENOMIC DNA]</scope>
    <source>
        <strain evidence="6 8">ATCC 51468</strain>
    </source>
</reference>
<evidence type="ECO:0000313" key="5">
    <source>
        <dbReference type="EMBL" id="KIO51370.1"/>
    </source>
</evidence>
<dbReference type="InterPro" id="IPR013785">
    <property type="entry name" value="Aldolase_TIM"/>
</dbReference>
<evidence type="ECO:0000313" key="7">
    <source>
        <dbReference type="Proteomes" id="UP000032061"/>
    </source>
</evidence>
<dbReference type="PANTHER" id="PTHR22893:SF91">
    <property type="entry name" value="NADPH DEHYDROGENASE 2-RELATED"/>
    <property type="match status" value="1"/>
</dbReference>
<proteinExistence type="inferred from homology"/>
<dbReference type="FunFam" id="3.20.20.70:FF:000059">
    <property type="entry name" value="N-ethylmaleimide reductase, FMN-linked"/>
    <property type="match status" value="1"/>
</dbReference>
<keyword evidence="3" id="KW-0560">Oxidoreductase</keyword>
<evidence type="ECO:0000259" key="4">
    <source>
        <dbReference type="Pfam" id="PF00724"/>
    </source>
</evidence>
<evidence type="ECO:0000256" key="2">
    <source>
        <dbReference type="ARBA" id="ARBA00005979"/>
    </source>
</evidence>
<dbReference type="GO" id="GO:0005829">
    <property type="term" value="C:cytosol"/>
    <property type="evidence" value="ECO:0007669"/>
    <property type="project" value="UniProtKB-ARBA"/>
</dbReference>
<dbReference type="Proteomes" id="UP000032061">
    <property type="component" value="Unassembled WGS sequence"/>
</dbReference>
<accession>A0A0D0EJU9</accession>
<protein>
    <submittedName>
        <fullName evidence="6">Alkene reductase</fullName>
    </submittedName>
    <submittedName>
        <fullName evidence="5">NADH:flavin oxidoreductase</fullName>
    </submittedName>
</protein>
<sequence length="363" mass="40179">MKLLEKYESEALNLKNRVVMAPMTRCRADNDVNVATDLIAEYYAQRASGGLLISEGTFVSEMAPGYINVPCIYTDEQVEGWKKVTKAVHDKGGKIFAQLWHVGRLAHPDLLNGKLALGPSAINGHFTSYTKDGFKETVTPREMTLIDIKQTILDFQKASINAIDAGFDGVEIHAANGYLFHQFFAKCANIRTDEYGGTIENRLRFLFEVLDAISSKIGNNKVAVRISPSLDQTFGIVLDDESQALFDVLTSKLNNYDLAYLHISGFTMASVADPLKLVLETAKHFRSIYKGTLMINKGFNAETANSALEDDVADLISFGEYYIGNPDLVERFALNAPLNHNDRATYYSGGSSGYTDYPTYQTA</sequence>
<dbReference type="AlphaFoldDB" id="A0A0D0EJU9"/>
<name>A0A0D0EJU9_9FLAO</name>
<dbReference type="Pfam" id="PF00724">
    <property type="entry name" value="Oxidored_FMN"/>
    <property type="match status" value="1"/>
</dbReference>
<comment type="cofactor">
    <cofactor evidence="1">
        <name>FMN</name>
        <dbReference type="ChEBI" id="CHEBI:58210"/>
    </cofactor>
</comment>
<keyword evidence="8" id="KW-1185">Reference proteome</keyword>
<dbReference type="InterPro" id="IPR045247">
    <property type="entry name" value="Oye-like"/>
</dbReference>
<dbReference type="STRING" id="37752.IW18_18395"/>
<dbReference type="InterPro" id="IPR001155">
    <property type="entry name" value="OxRdtase_FMN_N"/>
</dbReference>
<dbReference type="Gene3D" id="3.20.20.70">
    <property type="entry name" value="Aldolase class I"/>
    <property type="match status" value="1"/>
</dbReference>
<evidence type="ECO:0000313" key="6">
    <source>
        <dbReference type="EMBL" id="OXA86827.1"/>
    </source>
</evidence>
<comment type="similarity">
    <text evidence="2">Belongs to the NADH:flavin oxidoreductase/NADH oxidase family.</text>
</comment>
<feature type="domain" description="NADH:flavin oxidoreductase/NADH oxidase N-terminal" evidence="4">
    <location>
        <begin position="12"/>
        <end position="338"/>
    </location>
</feature>
<dbReference type="OrthoDB" id="9772736at2"/>
<comment type="caution">
    <text evidence="5">The sequence shown here is derived from an EMBL/GenBank/DDBJ whole genome shotgun (WGS) entry which is preliminary data.</text>
</comment>
<reference evidence="5 7" key="1">
    <citation type="submission" date="2015-01" db="EMBL/GenBank/DDBJ databases">
        <title>Genome of Flavobacterium hibernum DSM 12611.</title>
        <authorList>
            <person name="Stropko S.J."/>
            <person name="Pipes S.E."/>
            <person name="Newman J.D."/>
        </authorList>
    </citation>
    <scope>NUCLEOTIDE SEQUENCE [LARGE SCALE GENOMIC DNA]</scope>
    <source>
        <strain evidence="5 7">DSM 12611</strain>
    </source>
</reference>
<gene>
    <name evidence="6" type="ORF">B0A73_13095</name>
    <name evidence="5" type="ORF">IW18_18395</name>
</gene>
<dbReference type="PANTHER" id="PTHR22893">
    <property type="entry name" value="NADH OXIDOREDUCTASE-RELATED"/>
    <property type="match status" value="1"/>
</dbReference>
<dbReference type="GO" id="GO:0010181">
    <property type="term" value="F:FMN binding"/>
    <property type="evidence" value="ECO:0007669"/>
    <property type="project" value="InterPro"/>
</dbReference>
<dbReference type="EMBL" id="JPRK01000016">
    <property type="protein sequence ID" value="KIO51370.1"/>
    <property type="molecule type" value="Genomic_DNA"/>
</dbReference>
<dbReference type="CDD" id="cd02933">
    <property type="entry name" value="OYE_like_FMN"/>
    <property type="match status" value="1"/>
</dbReference>